<organism evidence="1">
    <name type="scientific">marine sediment metagenome</name>
    <dbReference type="NCBI Taxonomy" id="412755"/>
    <lineage>
        <taxon>unclassified sequences</taxon>
        <taxon>metagenomes</taxon>
        <taxon>ecological metagenomes</taxon>
    </lineage>
</organism>
<proteinExistence type="predicted"/>
<gene>
    <name evidence="1" type="ORF">LCGC14_0142660</name>
</gene>
<dbReference type="AlphaFoldDB" id="A0A0F9XII8"/>
<name>A0A0F9XII8_9ZZZZ</name>
<sequence length="71" mass="8249">MDQKQIKAKLREILNREDIGPDSLISRKKSAKHEDDIEVLLEHLSLLVKDLGFDVFSTRNELFQVRSLLES</sequence>
<protein>
    <submittedName>
        <fullName evidence="1">Uncharacterized protein</fullName>
    </submittedName>
</protein>
<evidence type="ECO:0000313" key="1">
    <source>
        <dbReference type="EMBL" id="KKN99021.1"/>
    </source>
</evidence>
<accession>A0A0F9XII8</accession>
<reference evidence="1" key="1">
    <citation type="journal article" date="2015" name="Nature">
        <title>Complex archaea that bridge the gap between prokaryotes and eukaryotes.</title>
        <authorList>
            <person name="Spang A."/>
            <person name="Saw J.H."/>
            <person name="Jorgensen S.L."/>
            <person name="Zaremba-Niedzwiedzka K."/>
            <person name="Martijn J."/>
            <person name="Lind A.E."/>
            <person name="van Eijk R."/>
            <person name="Schleper C."/>
            <person name="Guy L."/>
            <person name="Ettema T.J."/>
        </authorList>
    </citation>
    <scope>NUCLEOTIDE SEQUENCE</scope>
</reference>
<comment type="caution">
    <text evidence="1">The sequence shown here is derived from an EMBL/GenBank/DDBJ whole genome shotgun (WGS) entry which is preliminary data.</text>
</comment>
<dbReference type="EMBL" id="LAZR01000049">
    <property type="protein sequence ID" value="KKN99021.1"/>
    <property type="molecule type" value="Genomic_DNA"/>
</dbReference>